<organism evidence="1 2">
    <name type="scientific">Clitoria ternatea</name>
    <name type="common">Butterfly pea</name>
    <dbReference type="NCBI Taxonomy" id="43366"/>
    <lineage>
        <taxon>Eukaryota</taxon>
        <taxon>Viridiplantae</taxon>
        <taxon>Streptophyta</taxon>
        <taxon>Embryophyta</taxon>
        <taxon>Tracheophyta</taxon>
        <taxon>Spermatophyta</taxon>
        <taxon>Magnoliopsida</taxon>
        <taxon>eudicotyledons</taxon>
        <taxon>Gunneridae</taxon>
        <taxon>Pentapetalae</taxon>
        <taxon>rosids</taxon>
        <taxon>fabids</taxon>
        <taxon>Fabales</taxon>
        <taxon>Fabaceae</taxon>
        <taxon>Papilionoideae</taxon>
        <taxon>50 kb inversion clade</taxon>
        <taxon>NPAAA clade</taxon>
        <taxon>indigoferoid/millettioid clade</taxon>
        <taxon>Phaseoleae</taxon>
        <taxon>Clitoria</taxon>
    </lineage>
</organism>
<comment type="caution">
    <text evidence="1">The sequence shown here is derived from an EMBL/GenBank/DDBJ whole genome shotgun (WGS) entry which is preliminary data.</text>
</comment>
<gene>
    <name evidence="1" type="ORF">RJT34_13810</name>
</gene>
<name>A0AAN9PM58_CLITE</name>
<keyword evidence="2" id="KW-1185">Reference proteome</keyword>
<evidence type="ECO:0000313" key="2">
    <source>
        <dbReference type="Proteomes" id="UP001359559"/>
    </source>
</evidence>
<dbReference type="Proteomes" id="UP001359559">
    <property type="component" value="Unassembled WGS sequence"/>
</dbReference>
<evidence type="ECO:0000313" key="1">
    <source>
        <dbReference type="EMBL" id="KAK7302913.1"/>
    </source>
</evidence>
<protein>
    <submittedName>
        <fullName evidence="1">Uncharacterized protein</fullName>
    </submittedName>
</protein>
<dbReference type="EMBL" id="JAYKXN010000003">
    <property type="protein sequence ID" value="KAK7302913.1"/>
    <property type="molecule type" value="Genomic_DNA"/>
</dbReference>
<sequence>MPVTTSKLQLLSKSKHIYVEKNLNALVNIIRHSIQKAAEFEEVTDLLKEGVPPADTEKFAQTRRYPVTETERSNNWDEVHRCFMPAVYSPYSVIYRVVR</sequence>
<proteinExistence type="predicted"/>
<dbReference type="AlphaFoldDB" id="A0AAN9PM58"/>
<accession>A0AAN9PM58</accession>
<reference evidence="1 2" key="1">
    <citation type="submission" date="2024-01" db="EMBL/GenBank/DDBJ databases">
        <title>The genomes of 5 underutilized Papilionoideae crops provide insights into root nodulation and disease resistance.</title>
        <authorList>
            <person name="Yuan L."/>
        </authorList>
    </citation>
    <scope>NUCLEOTIDE SEQUENCE [LARGE SCALE GENOMIC DNA]</scope>
    <source>
        <strain evidence="1">LY-2023</strain>
        <tissue evidence="1">Leaf</tissue>
    </source>
</reference>